<protein>
    <recommendedName>
        <fullName evidence="3">beta-N-acetylhexosaminidase</fullName>
        <ecNumber evidence="3">3.2.1.52</ecNumber>
    </recommendedName>
</protein>
<organism evidence="7 8">
    <name type="scientific">Candidatus Sulfobium mesophilum</name>
    <dbReference type="NCBI Taxonomy" id="2016548"/>
    <lineage>
        <taxon>Bacteria</taxon>
        <taxon>Pseudomonadati</taxon>
        <taxon>Nitrospirota</taxon>
        <taxon>Nitrospiria</taxon>
        <taxon>Nitrospirales</taxon>
        <taxon>Nitrospiraceae</taxon>
        <taxon>Candidatus Sulfobium</taxon>
    </lineage>
</organism>
<name>A0A2U3QF80_9BACT</name>
<evidence type="ECO:0000256" key="2">
    <source>
        <dbReference type="ARBA" id="ARBA00005336"/>
    </source>
</evidence>
<keyword evidence="4" id="KW-0378">Hydrolase</keyword>
<evidence type="ECO:0000256" key="4">
    <source>
        <dbReference type="ARBA" id="ARBA00022801"/>
    </source>
</evidence>
<dbReference type="PANTHER" id="PTHR30480">
    <property type="entry name" value="BETA-HEXOSAMINIDASE-RELATED"/>
    <property type="match status" value="1"/>
</dbReference>
<dbReference type="GO" id="GO:0009254">
    <property type="term" value="P:peptidoglycan turnover"/>
    <property type="evidence" value="ECO:0007669"/>
    <property type="project" value="TreeGrafter"/>
</dbReference>
<keyword evidence="5" id="KW-0326">Glycosidase</keyword>
<dbReference type="GO" id="GO:0005975">
    <property type="term" value="P:carbohydrate metabolic process"/>
    <property type="evidence" value="ECO:0007669"/>
    <property type="project" value="InterPro"/>
</dbReference>
<dbReference type="GO" id="GO:0004563">
    <property type="term" value="F:beta-N-acetylhexosaminidase activity"/>
    <property type="evidence" value="ECO:0007669"/>
    <property type="project" value="UniProtKB-EC"/>
</dbReference>
<dbReference type="InterPro" id="IPR001764">
    <property type="entry name" value="Glyco_hydro_3_N"/>
</dbReference>
<evidence type="ECO:0000313" key="8">
    <source>
        <dbReference type="Proteomes" id="UP000245125"/>
    </source>
</evidence>
<keyword evidence="8" id="KW-1185">Reference proteome</keyword>
<comment type="catalytic activity">
    <reaction evidence="1">
        <text>Hydrolysis of terminal non-reducing N-acetyl-D-hexosamine residues in N-acetyl-beta-D-hexosaminides.</text>
        <dbReference type="EC" id="3.2.1.52"/>
    </reaction>
</comment>
<dbReference type="SUPFAM" id="SSF51445">
    <property type="entry name" value="(Trans)glycosidases"/>
    <property type="match status" value="1"/>
</dbReference>
<accession>A0A2U3QF80</accession>
<dbReference type="AlphaFoldDB" id="A0A2U3QF80"/>
<dbReference type="Gene3D" id="3.20.20.300">
    <property type="entry name" value="Glycoside hydrolase, family 3, N-terminal domain"/>
    <property type="match status" value="1"/>
</dbReference>
<reference evidence="8" key="1">
    <citation type="submission" date="2018-03" db="EMBL/GenBank/DDBJ databases">
        <authorList>
            <person name="Zecchin S."/>
        </authorList>
    </citation>
    <scope>NUCLEOTIDE SEQUENCE [LARGE SCALE GENOMIC DNA]</scope>
</reference>
<dbReference type="Proteomes" id="UP000245125">
    <property type="component" value="Unassembled WGS sequence"/>
</dbReference>
<dbReference type="OrthoDB" id="9805821at2"/>
<dbReference type="InterPro" id="IPR017853">
    <property type="entry name" value="GH"/>
</dbReference>
<sequence length="477" mass="52545">MQNYYQFLIPRLNGKSVKKDFPNHLSLVKKGIAGFIIFGGRLDEMRKYIKELQDESEIPLIIASDLERGLGQQVQGGTQFPPAMALAKAVTKKGGKAIYNLPLLRKIFTAMAGEAAYAGINTILAPVLDINTNPKNPIIATRAFGEEEKTVSLFGAEMIRTLQKNGIAACGKHFPGHGDTEVDSHIRLPVIRHKLINLKRNELKPFKAAIKAGVGMIMLGHLSVPALDQSQLPVSFSKKAVRFLREDMGYDGMLITDAMNMGGIGAYSEEKASFMALDAGVDLVLHPTDVEGVVSFMGARKKCFDPGRIEAFRRSILSAPVSARPDFDKDKRLSGTLTDRSIISSGRFVLRKTPFLVILNDEDEDKGNTLIRNLRKGMRGMKYRIVSRASKDKRLLLPEDIPVIVAIFSETKGWKGGSGNWLYEALSQLERRSELVISFGSPYLLDGIKGPAKISAFWDADSAQEAVARTVIKKHTS</sequence>
<comment type="similarity">
    <text evidence="2">Belongs to the glycosyl hydrolase 3 family.</text>
</comment>
<dbReference type="InterPro" id="IPR050226">
    <property type="entry name" value="NagZ_Beta-hexosaminidase"/>
</dbReference>
<dbReference type="EMBL" id="OUUY01000060">
    <property type="protein sequence ID" value="SPQ00073.1"/>
    <property type="molecule type" value="Genomic_DNA"/>
</dbReference>
<evidence type="ECO:0000256" key="3">
    <source>
        <dbReference type="ARBA" id="ARBA00012663"/>
    </source>
</evidence>
<dbReference type="InterPro" id="IPR036962">
    <property type="entry name" value="Glyco_hydro_3_N_sf"/>
</dbReference>
<dbReference type="EC" id="3.2.1.52" evidence="3"/>
<evidence type="ECO:0000259" key="6">
    <source>
        <dbReference type="Pfam" id="PF00933"/>
    </source>
</evidence>
<gene>
    <name evidence="7" type="ORF">NBG4_160038</name>
</gene>
<evidence type="ECO:0000256" key="1">
    <source>
        <dbReference type="ARBA" id="ARBA00001231"/>
    </source>
</evidence>
<feature type="domain" description="Glycoside hydrolase family 3 N-terminal" evidence="6">
    <location>
        <begin position="28"/>
        <end position="290"/>
    </location>
</feature>
<evidence type="ECO:0000256" key="5">
    <source>
        <dbReference type="ARBA" id="ARBA00023295"/>
    </source>
</evidence>
<proteinExistence type="inferred from homology"/>
<evidence type="ECO:0000313" key="7">
    <source>
        <dbReference type="EMBL" id="SPQ00073.1"/>
    </source>
</evidence>
<dbReference type="Pfam" id="PF00933">
    <property type="entry name" value="Glyco_hydro_3"/>
    <property type="match status" value="1"/>
</dbReference>
<dbReference type="PANTHER" id="PTHR30480:SF13">
    <property type="entry name" value="BETA-HEXOSAMINIDASE"/>
    <property type="match status" value="1"/>
</dbReference>